<dbReference type="InterPro" id="IPR006531">
    <property type="entry name" value="Gp5/Vgr_OB"/>
</dbReference>
<dbReference type="Pfam" id="PF18946">
    <property type="entry name" value="Apex"/>
    <property type="match status" value="1"/>
</dbReference>
<dbReference type="Pfam" id="PF18715">
    <property type="entry name" value="Phage_spike"/>
    <property type="match status" value="1"/>
</dbReference>
<evidence type="ECO:0000256" key="1">
    <source>
        <dbReference type="SAM" id="MobiDB-lite"/>
    </source>
</evidence>
<proteinExistence type="predicted"/>
<dbReference type="Gene3D" id="2.40.50.230">
    <property type="entry name" value="Gp5 N-terminal domain"/>
    <property type="match status" value="1"/>
</dbReference>
<dbReference type="AlphaFoldDB" id="A0A2V4E341"/>
<feature type="compositionally biased region" description="Gly residues" evidence="1">
    <location>
        <begin position="202"/>
        <end position="212"/>
    </location>
</feature>
<gene>
    <name evidence="4" type="ORF">DKK70_07330</name>
</gene>
<feature type="domain" description="Phage spike trimer" evidence="3">
    <location>
        <begin position="134"/>
        <end position="189"/>
    </location>
</feature>
<evidence type="ECO:0000259" key="2">
    <source>
        <dbReference type="Pfam" id="PF04717"/>
    </source>
</evidence>
<dbReference type="InterPro" id="IPR037026">
    <property type="entry name" value="Vgr_OB-fold_dom_sf"/>
</dbReference>
<organism evidence="4 5">
    <name type="scientific">Gilliamella apicola</name>
    <dbReference type="NCBI Taxonomy" id="1196095"/>
    <lineage>
        <taxon>Bacteria</taxon>
        <taxon>Pseudomonadati</taxon>
        <taxon>Pseudomonadota</taxon>
        <taxon>Gammaproteobacteria</taxon>
        <taxon>Orbales</taxon>
        <taxon>Orbaceae</taxon>
        <taxon>Gilliamella</taxon>
    </lineage>
</organism>
<keyword evidence="5" id="KW-1185">Reference proteome</keyword>
<dbReference type="InterPro" id="IPR013046">
    <property type="entry name" value="GpV/Gp45"/>
</dbReference>
<comment type="caution">
    <text evidence="4">The sequence shown here is derived from an EMBL/GenBank/DDBJ whole genome shotgun (WGS) entry which is preliminary data.</text>
</comment>
<dbReference type="InterPro" id="IPR044033">
    <property type="entry name" value="GpV-like_apex"/>
</dbReference>
<accession>A0A2V4E341</accession>
<feature type="region of interest" description="Disordered" evidence="1">
    <location>
        <begin position="189"/>
        <end position="212"/>
    </location>
</feature>
<dbReference type="Pfam" id="PF04717">
    <property type="entry name" value="Phage_base_V"/>
    <property type="match status" value="1"/>
</dbReference>
<protein>
    <submittedName>
        <fullName evidence="4">Phage baseplate assembly protein V</fullName>
    </submittedName>
</protein>
<sequence length="212" mass="22619">MKNYHPADLVDILRKIENLIRPGVVYQTNGDRVKVRTGELITAWLPWFTHRAGKSRTWWRPSVGEQVFILSPNGNLALGCVLPSIFSDANPAPAKSEDGYLVTFPDGASFEYEPETSQLTIKGIKTAIIEASDQITAKAGSKIQLDTPLVECSDHVTFKSFSASGGGAKGSTGTLTGNVIHTQGQLSSNGIVLDSHTHSGVKAGGDSTGKPQ</sequence>
<feature type="domain" description="Gp5/Type VI secretion system Vgr protein OB-fold" evidence="2">
    <location>
        <begin position="23"/>
        <end position="86"/>
    </location>
</feature>
<evidence type="ECO:0000313" key="4">
    <source>
        <dbReference type="EMBL" id="PXZ07645.1"/>
    </source>
</evidence>
<dbReference type="Gene3D" id="6.20.150.10">
    <property type="match status" value="1"/>
</dbReference>
<dbReference type="NCBIfam" id="TIGR01644">
    <property type="entry name" value="phage_P2_V"/>
    <property type="match status" value="1"/>
</dbReference>
<name>A0A2V4E341_9GAMM</name>
<dbReference type="Proteomes" id="UP000247932">
    <property type="component" value="Unassembled WGS sequence"/>
</dbReference>
<evidence type="ECO:0000259" key="3">
    <source>
        <dbReference type="Pfam" id="PF18715"/>
    </source>
</evidence>
<dbReference type="RefSeq" id="WP_110433388.1">
    <property type="nucleotide sequence ID" value="NZ_QGLR01000009.1"/>
</dbReference>
<dbReference type="InterPro" id="IPR040629">
    <property type="entry name" value="Phage_spike"/>
</dbReference>
<reference evidence="4 5" key="1">
    <citation type="submission" date="2018-05" db="EMBL/GenBank/DDBJ databases">
        <title>Reference genomes for bee gut microbiota database.</title>
        <authorList>
            <person name="Ellegaard K.M."/>
        </authorList>
    </citation>
    <scope>NUCLEOTIDE SEQUENCE [LARGE SCALE GENOMIC DNA]</scope>
    <source>
        <strain evidence="4 5">ESL0182</strain>
    </source>
</reference>
<dbReference type="EMBL" id="QGLR01000009">
    <property type="protein sequence ID" value="PXZ07645.1"/>
    <property type="molecule type" value="Genomic_DNA"/>
</dbReference>
<evidence type="ECO:0000313" key="5">
    <source>
        <dbReference type="Proteomes" id="UP000247932"/>
    </source>
</evidence>
<dbReference type="OrthoDB" id="4931325at2"/>